<sequence length="99" mass="11038">MTIWLDTGLQPRCLFVDDYVLTHFQSCFHSQVTTHHHSEPMFTGAGAGSRSFGVTALSRQTTGSRSRVDAYRPDKFTGSRQSSMPGRCKSQWATSRHAS</sequence>
<dbReference type="EMBL" id="JAVLET010000015">
    <property type="protein sequence ID" value="KAL0465843.1"/>
    <property type="molecule type" value="Genomic_DNA"/>
</dbReference>
<feature type="region of interest" description="Disordered" evidence="1">
    <location>
        <begin position="53"/>
        <end position="99"/>
    </location>
</feature>
<evidence type="ECO:0000313" key="3">
    <source>
        <dbReference type="Proteomes" id="UP001451303"/>
    </source>
</evidence>
<proteinExistence type="predicted"/>
<evidence type="ECO:0000256" key="1">
    <source>
        <dbReference type="SAM" id="MobiDB-lite"/>
    </source>
</evidence>
<comment type="caution">
    <text evidence="2">The sequence shown here is derived from an EMBL/GenBank/DDBJ whole genome shotgun (WGS) entry which is preliminary data.</text>
</comment>
<reference evidence="2 3" key="1">
    <citation type="submission" date="2023-09" db="EMBL/GenBank/DDBJ databases">
        <title>Multi-omics analysis of a traditional fermented food reveals byproduct-associated fungal strains for waste-to-food upcycling.</title>
        <authorList>
            <consortium name="Lawrence Berkeley National Laboratory"/>
            <person name="Rekdal V.M."/>
            <person name="Villalobos-Escobedo J.M."/>
            <person name="Rodriguez-Valeron N."/>
            <person name="Garcia M.O."/>
            <person name="Vasquez D.P."/>
            <person name="Damayanti I."/>
            <person name="Sorensen P.M."/>
            <person name="Baidoo E.E."/>
            <person name="De Carvalho A.C."/>
            <person name="Riley R."/>
            <person name="Lipzen A."/>
            <person name="He G."/>
            <person name="Yan M."/>
            <person name="Haridas S."/>
            <person name="Daum C."/>
            <person name="Yoshinaga Y."/>
            <person name="Ng V."/>
            <person name="Grigoriev I.V."/>
            <person name="Munk R."/>
            <person name="Nuraida L."/>
            <person name="Wijaya C.H."/>
            <person name="Morales P.-C."/>
            <person name="Keasling J.D."/>
        </authorList>
    </citation>
    <scope>NUCLEOTIDE SEQUENCE [LARGE SCALE GENOMIC DNA]</scope>
    <source>
        <strain evidence="2 3">FGSC 2613</strain>
    </source>
</reference>
<protein>
    <submittedName>
        <fullName evidence="2">Uncharacterized protein</fullName>
    </submittedName>
</protein>
<keyword evidence="3" id="KW-1185">Reference proteome</keyword>
<evidence type="ECO:0000313" key="2">
    <source>
        <dbReference type="EMBL" id="KAL0465843.1"/>
    </source>
</evidence>
<feature type="compositionally biased region" description="Basic and acidic residues" evidence="1">
    <location>
        <begin position="66"/>
        <end position="77"/>
    </location>
</feature>
<organism evidence="2 3">
    <name type="scientific">Neurospora intermedia</name>
    <dbReference type="NCBI Taxonomy" id="5142"/>
    <lineage>
        <taxon>Eukaryota</taxon>
        <taxon>Fungi</taxon>
        <taxon>Dikarya</taxon>
        <taxon>Ascomycota</taxon>
        <taxon>Pezizomycotina</taxon>
        <taxon>Sordariomycetes</taxon>
        <taxon>Sordariomycetidae</taxon>
        <taxon>Sordariales</taxon>
        <taxon>Sordariaceae</taxon>
        <taxon>Neurospora</taxon>
    </lineage>
</organism>
<accession>A0ABR3D1Y1</accession>
<dbReference type="Proteomes" id="UP001451303">
    <property type="component" value="Unassembled WGS sequence"/>
</dbReference>
<name>A0ABR3D1Y1_NEUIN</name>
<gene>
    <name evidence="2" type="ORF">QR685DRAFT_128097</name>
</gene>